<keyword evidence="2" id="KW-0812">Transmembrane</keyword>
<feature type="transmembrane region" description="Helical" evidence="2">
    <location>
        <begin position="433"/>
        <end position="455"/>
    </location>
</feature>
<accession>A0A367YI03</accession>
<dbReference type="PANTHER" id="PTHR34814:SF1">
    <property type="entry name" value="NITROSOGUANIDINE RESISTANCE PROTEIN SNG1"/>
    <property type="match status" value="1"/>
</dbReference>
<evidence type="ECO:0000256" key="2">
    <source>
        <dbReference type="SAM" id="Phobius"/>
    </source>
</evidence>
<keyword evidence="2" id="KW-0472">Membrane</keyword>
<dbReference type="InterPro" id="IPR053001">
    <property type="entry name" value="MNNG_permease-like"/>
</dbReference>
<protein>
    <submittedName>
        <fullName evidence="4">Nitrosoguanidine resistance protein SNG1</fullName>
    </submittedName>
</protein>
<comment type="caution">
    <text evidence="4">The sequence shown here is derived from an EMBL/GenBank/DDBJ whole genome shotgun (WGS) entry which is preliminary data.</text>
</comment>
<dbReference type="GO" id="GO:0016020">
    <property type="term" value="C:membrane"/>
    <property type="evidence" value="ECO:0007669"/>
    <property type="project" value="TreeGrafter"/>
</dbReference>
<evidence type="ECO:0000313" key="5">
    <source>
        <dbReference type="Proteomes" id="UP000253472"/>
    </source>
</evidence>
<evidence type="ECO:0000313" key="4">
    <source>
        <dbReference type="EMBL" id="RCK65513.1"/>
    </source>
</evidence>
<sequence>MPDPKREEPEVDPLDSDLAQNPNSRVSNRRKEKEQEEAEPDSQIDHKPAKTPLTWKERCQEYYQQHPLLLLRTSGLLLLPWVLVHLLGVHLQERHKVPERQVLVVNEDTEFDYDGNTVQPYLGNAILDMLVNNETLSYLGDFHIVNVTEFGELAASHNNTPYEEVLRQVHHQKFWGGLYVAPNSTELIYDSFYTANATFMTSGAINQTITMVYETGQHFSALSQYIFKNLNYIGEAWLRNYVGREVYGPILSLLNETQRGRLVSRACAKRDPAHLRPLGLALQLQLLRRDIRIHEEEDRVQELLVLQVPHLAAARVAHGVGLRVDVEGVRISTSVTFGKSGFLVLWMFVYLFISACGVINEVVMQICIAYDKKELIAPWMVFNIVSNVSSTFAPFVLMPGFYRYGYAMPMYNAYEALKVVFFNTWKGHLGRNIGILVVWIVVGNVVLVFITGWASRRAKRIANEKRSQQAKS</sequence>
<dbReference type="STRING" id="5486.A0A367YI03"/>
<feature type="region of interest" description="Disordered" evidence="1">
    <location>
        <begin position="1"/>
        <end position="49"/>
    </location>
</feature>
<feature type="transmembrane region" description="Helical" evidence="2">
    <location>
        <begin position="342"/>
        <end position="363"/>
    </location>
</feature>
<proteinExistence type="predicted"/>
<evidence type="ECO:0000259" key="3">
    <source>
        <dbReference type="Pfam" id="PF12051"/>
    </source>
</evidence>
<dbReference type="Proteomes" id="UP000253472">
    <property type="component" value="Unassembled WGS sequence"/>
</dbReference>
<dbReference type="InterPro" id="IPR022703">
    <property type="entry name" value="DUF3533"/>
</dbReference>
<dbReference type="AlphaFoldDB" id="A0A367YI03"/>
<feature type="transmembrane region" description="Helical" evidence="2">
    <location>
        <begin position="375"/>
        <end position="402"/>
    </location>
</feature>
<dbReference type="OrthoDB" id="2140105at2759"/>
<feature type="domain" description="DUF3533" evidence="3">
    <location>
        <begin position="82"/>
        <end position="263"/>
    </location>
</feature>
<dbReference type="PANTHER" id="PTHR34814">
    <property type="entry name" value="NITROSOGUANIDINE RESISTANCE PROTEIN SNG1"/>
    <property type="match status" value="1"/>
</dbReference>
<keyword evidence="2" id="KW-1133">Transmembrane helix</keyword>
<reference evidence="4 5" key="1">
    <citation type="submission" date="2018-06" db="EMBL/GenBank/DDBJ databases">
        <title>Whole genome sequencing of Candida tropicalis (genome annotated by CSBL at Korea University).</title>
        <authorList>
            <person name="Ahn J."/>
        </authorList>
    </citation>
    <scope>NUCLEOTIDE SEQUENCE [LARGE SCALE GENOMIC DNA]</scope>
    <source>
        <strain evidence="4 5">ATCC 20962</strain>
    </source>
</reference>
<organism evidence="4 5">
    <name type="scientific">Candida viswanathii</name>
    <dbReference type="NCBI Taxonomy" id="5486"/>
    <lineage>
        <taxon>Eukaryota</taxon>
        <taxon>Fungi</taxon>
        <taxon>Dikarya</taxon>
        <taxon>Ascomycota</taxon>
        <taxon>Saccharomycotina</taxon>
        <taxon>Pichiomycetes</taxon>
        <taxon>Debaryomycetaceae</taxon>
        <taxon>Candida/Lodderomyces clade</taxon>
        <taxon>Candida</taxon>
    </lineage>
</organism>
<feature type="domain" description="DUF3533" evidence="3">
    <location>
        <begin position="331"/>
        <end position="444"/>
    </location>
</feature>
<gene>
    <name evidence="4" type="primary">SNG1_3</name>
    <name evidence="4" type="ORF">Cantr_01045</name>
</gene>
<name>A0A367YI03_9ASCO</name>
<dbReference type="EMBL" id="QLNQ01000020">
    <property type="protein sequence ID" value="RCK65513.1"/>
    <property type="molecule type" value="Genomic_DNA"/>
</dbReference>
<dbReference type="Pfam" id="PF12051">
    <property type="entry name" value="DUF3533"/>
    <property type="match status" value="2"/>
</dbReference>
<evidence type="ECO:0000256" key="1">
    <source>
        <dbReference type="SAM" id="MobiDB-lite"/>
    </source>
</evidence>
<keyword evidence="5" id="KW-1185">Reference proteome</keyword>